<dbReference type="GO" id="GO:0032049">
    <property type="term" value="P:cardiolipin biosynthetic process"/>
    <property type="evidence" value="ECO:0007669"/>
    <property type="project" value="UniProtKB-UniRule"/>
</dbReference>
<dbReference type="FunFam" id="3.30.870.10:FF:000021">
    <property type="entry name" value="Cardiolipin synthase"/>
    <property type="match status" value="1"/>
</dbReference>
<keyword evidence="9 13" id="KW-0472">Membrane</keyword>
<protein>
    <recommendedName>
        <fullName evidence="13">Cardiolipin synthase A</fullName>
        <shortName evidence="13">CL synthase</shortName>
        <ecNumber evidence="13">2.7.8.-</ecNumber>
    </recommendedName>
</protein>
<feature type="active site" evidence="13">
    <location>
        <position position="230"/>
    </location>
</feature>
<keyword evidence="8 13" id="KW-0443">Lipid metabolism</keyword>
<keyword evidence="2 13" id="KW-1003">Cell membrane</keyword>
<feature type="active site" evidence="13">
    <location>
        <position position="399"/>
    </location>
</feature>
<comment type="caution">
    <text evidence="15">The sequence shown here is derived from an EMBL/GenBank/DDBJ whole genome shotgun (WGS) entry which is preliminary data.</text>
</comment>
<evidence type="ECO:0000313" key="16">
    <source>
        <dbReference type="Proteomes" id="UP001143328"/>
    </source>
</evidence>
<evidence type="ECO:0000256" key="13">
    <source>
        <dbReference type="HAMAP-Rule" id="MF_00190"/>
    </source>
</evidence>
<comment type="subcellular location">
    <subcellularLocation>
        <location evidence="1 13">Cell membrane</location>
        <topology evidence="1 13">Multi-pass membrane protein</topology>
    </subcellularLocation>
</comment>
<keyword evidence="5 13" id="KW-0812">Transmembrane</keyword>
<dbReference type="PROSITE" id="PS50035">
    <property type="entry name" value="PLD"/>
    <property type="match status" value="2"/>
</dbReference>
<feature type="active site" evidence="13">
    <location>
        <position position="404"/>
    </location>
</feature>
<dbReference type="EC" id="2.7.8.-" evidence="13"/>
<accession>A0A9W6K5B6</accession>
<evidence type="ECO:0000256" key="4">
    <source>
        <dbReference type="ARBA" id="ARBA00022679"/>
    </source>
</evidence>
<keyword evidence="11 13" id="KW-1208">Phospholipid metabolism</keyword>
<dbReference type="InterPro" id="IPR022924">
    <property type="entry name" value="Cardiolipin_synthase"/>
</dbReference>
<dbReference type="Pfam" id="PF00614">
    <property type="entry name" value="PLDc"/>
    <property type="match status" value="1"/>
</dbReference>
<comment type="function">
    <text evidence="12 13">Catalyzes the reversible phosphatidyl group transfer from one phosphatidylglycerol molecule to another to form cardiolipin (CL) (diphosphatidylglycerol) and glycerol.</text>
</comment>
<evidence type="ECO:0000256" key="11">
    <source>
        <dbReference type="ARBA" id="ARBA00023264"/>
    </source>
</evidence>
<dbReference type="PANTHER" id="PTHR21248">
    <property type="entry name" value="CARDIOLIPIN SYNTHASE"/>
    <property type="match status" value="1"/>
</dbReference>
<dbReference type="InterPro" id="IPR025202">
    <property type="entry name" value="PLD-like_dom"/>
</dbReference>
<reference evidence="15" key="1">
    <citation type="journal article" date="2014" name="Int. J. Syst. Evol. Microbiol.">
        <title>Complete genome sequence of Corynebacterium casei LMG S-19264T (=DSM 44701T), isolated from a smear-ripened cheese.</title>
        <authorList>
            <consortium name="US DOE Joint Genome Institute (JGI-PGF)"/>
            <person name="Walter F."/>
            <person name="Albersmeier A."/>
            <person name="Kalinowski J."/>
            <person name="Ruckert C."/>
        </authorList>
    </citation>
    <scope>NUCLEOTIDE SEQUENCE</scope>
    <source>
        <strain evidence="15">VKM B-2935</strain>
    </source>
</reference>
<evidence type="ECO:0000256" key="1">
    <source>
        <dbReference type="ARBA" id="ARBA00004651"/>
    </source>
</evidence>
<keyword evidence="4 13" id="KW-0808">Transferase</keyword>
<dbReference type="SMART" id="SM00155">
    <property type="entry name" value="PLDc"/>
    <property type="match status" value="2"/>
</dbReference>
<evidence type="ECO:0000256" key="5">
    <source>
        <dbReference type="ARBA" id="ARBA00022692"/>
    </source>
</evidence>
<dbReference type="GO" id="GO:0008808">
    <property type="term" value="F:cardiolipin synthase activity"/>
    <property type="evidence" value="ECO:0007669"/>
    <property type="project" value="UniProtKB-UniRule"/>
</dbReference>
<feature type="active site" evidence="13">
    <location>
        <position position="397"/>
    </location>
</feature>
<feature type="transmembrane region" description="Helical" evidence="13">
    <location>
        <begin position="12"/>
        <end position="31"/>
    </location>
</feature>
<keyword evidence="10 13" id="KW-0594">Phospholipid biosynthesis</keyword>
<comment type="catalytic activity">
    <reaction evidence="13">
        <text>2 a 1,2-diacyl-sn-glycero-3-phospho-(1'-sn-glycerol) = a cardiolipin + glycerol</text>
        <dbReference type="Rhea" id="RHEA:31451"/>
        <dbReference type="ChEBI" id="CHEBI:17754"/>
        <dbReference type="ChEBI" id="CHEBI:62237"/>
        <dbReference type="ChEBI" id="CHEBI:64716"/>
    </reaction>
</comment>
<evidence type="ECO:0000256" key="6">
    <source>
        <dbReference type="ARBA" id="ARBA00022737"/>
    </source>
</evidence>
<dbReference type="InterPro" id="IPR001736">
    <property type="entry name" value="PLipase_D/transphosphatidylase"/>
</dbReference>
<dbReference type="HAMAP" id="MF_00190">
    <property type="entry name" value="Cardiolipin_synth_ClsA"/>
    <property type="match status" value="1"/>
</dbReference>
<evidence type="ECO:0000313" key="15">
    <source>
        <dbReference type="EMBL" id="GLK87233.1"/>
    </source>
</evidence>
<dbReference type="Gene3D" id="3.30.870.10">
    <property type="entry name" value="Endonuclease Chain A"/>
    <property type="match status" value="2"/>
</dbReference>
<dbReference type="InterPro" id="IPR030840">
    <property type="entry name" value="CL_synthase_A"/>
</dbReference>
<dbReference type="InterPro" id="IPR027379">
    <property type="entry name" value="CLS_N"/>
</dbReference>
<evidence type="ECO:0000256" key="3">
    <source>
        <dbReference type="ARBA" id="ARBA00022516"/>
    </source>
</evidence>
<keyword evidence="6" id="KW-0677">Repeat</keyword>
<feature type="active site" evidence="13">
    <location>
        <position position="225"/>
    </location>
</feature>
<dbReference type="PANTHER" id="PTHR21248:SF22">
    <property type="entry name" value="PHOSPHOLIPASE D"/>
    <property type="match status" value="1"/>
</dbReference>
<keyword evidence="16" id="KW-1185">Reference proteome</keyword>
<dbReference type="FunFam" id="3.30.870.10:FF:000014">
    <property type="entry name" value="Cardiolipin synthase"/>
    <property type="match status" value="1"/>
</dbReference>
<dbReference type="AlphaFoldDB" id="A0A9W6K5B6"/>
<feature type="transmembrane region" description="Helical" evidence="13">
    <location>
        <begin position="38"/>
        <end position="58"/>
    </location>
</feature>
<evidence type="ECO:0000256" key="10">
    <source>
        <dbReference type="ARBA" id="ARBA00023209"/>
    </source>
</evidence>
<evidence type="ECO:0000256" key="9">
    <source>
        <dbReference type="ARBA" id="ARBA00023136"/>
    </source>
</evidence>
<evidence type="ECO:0000256" key="2">
    <source>
        <dbReference type="ARBA" id="ARBA00022475"/>
    </source>
</evidence>
<evidence type="ECO:0000259" key="14">
    <source>
        <dbReference type="PROSITE" id="PS50035"/>
    </source>
</evidence>
<dbReference type="SUPFAM" id="SSF56024">
    <property type="entry name" value="Phospholipase D/nuclease"/>
    <property type="match status" value="2"/>
</dbReference>
<name>A0A9W6K5B6_9PSED</name>
<dbReference type="NCBIfam" id="TIGR04265">
    <property type="entry name" value="bac_cardiolipin"/>
    <property type="match status" value="1"/>
</dbReference>
<evidence type="ECO:0000256" key="8">
    <source>
        <dbReference type="ARBA" id="ARBA00023098"/>
    </source>
</evidence>
<dbReference type="Pfam" id="PF13091">
    <property type="entry name" value="PLDc_2"/>
    <property type="match status" value="1"/>
</dbReference>
<keyword evidence="7 13" id="KW-1133">Transmembrane helix</keyword>
<dbReference type="CDD" id="cd09155">
    <property type="entry name" value="PLDc_PaCLS_like_1"/>
    <property type="match status" value="1"/>
</dbReference>
<organism evidence="15 16">
    <name type="scientific">Pseudomonas turukhanskensis</name>
    <dbReference type="NCBI Taxonomy" id="1806536"/>
    <lineage>
        <taxon>Bacteria</taxon>
        <taxon>Pseudomonadati</taxon>
        <taxon>Pseudomonadota</taxon>
        <taxon>Gammaproteobacteria</taxon>
        <taxon>Pseudomonadales</taxon>
        <taxon>Pseudomonadaceae</taxon>
        <taxon>Pseudomonas</taxon>
    </lineage>
</organism>
<feature type="domain" description="PLD phosphodiesterase" evidence="14">
    <location>
        <begin position="392"/>
        <end position="419"/>
    </location>
</feature>
<keyword evidence="3 13" id="KW-0444">Lipid biosynthesis</keyword>
<proteinExistence type="inferred from homology"/>
<feature type="active site" evidence="13">
    <location>
        <position position="223"/>
    </location>
</feature>
<sequence>MDLIIPPLFGYLIALTHILGVCAALHAILTVRTAQGSIAWALSLLFIPYLTLIPYLVFGRSTFDAYIRARRHADREMRTAMGNLNWRPWAEEALAAQDTDAYRTLRALPSLGHMPCLANNQVRLLINGHATFEAIFAAIAKARQVVLVQFFIIHDDELGRRLHALLLERAAAGISVYLLYDSIGSHALPKRYAQTLRNGGVDVRAFSTHRGILNRFQLNFRNHRKIVVVDGEFGFVGGLNVGDEYMGLKAPLAPWRDTHLELRGPAVACLQESFAEDWFWATRQLPPLMLPEAYGAEGKLCQVLTTGPADAQETCSLFFVEAINCARERLWITSPYFIPDESVSAALRLAVLRGVDVRILLPSRPDHRTVYAASSLYAFAALHTGVRVFRYQPGFLHQKVVLIDQKIAAIGSANLDNRSFRLNFEIMLITADEDFALDVQHMLENDFSQSMELAAGDDQNIHRLRQLGMRIARLISPIL</sequence>
<dbReference type="Pfam" id="PF13396">
    <property type="entry name" value="PLDc_N"/>
    <property type="match status" value="1"/>
</dbReference>
<dbReference type="Proteomes" id="UP001143328">
    <property type="component" value="Unassembled WGS sequence"/>
</dbReference>
<dbReference type="EMBL" id="BSFN01000001">
    <property type="protein sequence ID" value="GLK87233.1"/>
    <property type="molecule type" value="Genomic_DNA"/>
</dbReference>
<feature type="domain" description="PLD phosphodiesterase" evidence="14">
    <location>
        <begin position="218"/>
        <end position="245"/>
    </location>
</feature>
<dbReference type="GO" id="GO:0005886">
    <property type="term" value="C:plasma membrane"/>
    <property type="evidence" value="ECO:0007669"/>
    <property type="project" value="UniProtKB-SubCell"/>
</dbReference>
<evidence type="ECO:0000256" key="12">
    <source>
        <dbReference type="ARBA" id="ARBA00057569"/>
    </source>
</evidence>
<gene>
    <name evidence="13 15" type="primary">clsA</name>
    <name evidence="15" type="ORF">GCM10017655_02950</name>
</gene>
<evidence type="ECO:0000256" key="7">
    <source>
        <dbReference type="ARBA" id="ARBA00022989"/>
    </source>
</evidence>
<dbReference type="RefSeq" id="WP_271193440.1">
    <property type="nucleotide sequence ID" value="NZ_BSFN01000001.1"/>
</dbReference>
<comment type="similarity">
    <text evidence="13">Belongs to the phospholipase D family. Cardiolipin synthase subfamily. ClsA sub-subfamily.</text>
</comment>
<reference evidence="15" key="2">
    <citation type="submission" date="2023-01" db="EMBL/GenBank/DDBJ databases">
        <authorList>
            <person name="Sun Q."/>
            <person name="Evtushenko L."/>
        </authorList>
    </citation>
    <scope>NUCLEOTIDE SEQUENCE</scope>
    <source>
        <strain evidence="15">VKM B-2935</strain>
    </source>
</reference>